<keyword evidence="2" id="KW-0812">Transmembrane</keyword>
<dbReference type="eggNOG" id="ENOG502S7RQ">
    <property type="taxonomic scope" value="Eukaryota"/>
</dbReference>
<dbReference type="OMA" id="QKYYFYY"/>
<evidence type="ECO:0000313" key="4">
    <source>
        <dbReference type="Proteomes" id="UP000195012"/>
    </source>
</evidence>
<dbReference type="AlphaFoldDB" id="A0A1Y3DXN1"/>
<dbReference type="VEuPathDB" id="PlasmoDB:PKA1H_050008400"/>
<dbReference type="PANTHER" id="PTHR37935">
    <property type="entry name" value="CHROMOSOME UNDETERMINED SCAFFOLD_14, WHOLE GENOME SHOTGUN SEQUENCE"/>
    <property type="match status" value="1"/>
</dbReference>
<feature type="region of interest" description="Disordered" evidence="1">
    <location>
        <begin position="29"/>
        <end position="65"/>
    </location>
</feature>
<dbReference type="VEuPathDB" id="PlasmoDB:PKNH_0503100"/>
<feature type="transmembrane region" description="Helical" evidence="2">
    <location>
        <begin position="156"/>
        <end position="177"/>
    </location>
</feature>
<dbReference type="VEuPathDB" id="PlasmoDB:PKNOH_S04355300"/>
<reference evidence="3 4" key="1">
    <citation type="submission" date="2017-05" db="EMBL/GenBank/DDBJ databases">
        <title>PacBio assembly of a Plasmodium knowlesi genome sequence with Hi-C correction and manual annotation of the SICAvar gene family.</title>
        <authorList>
            <person name="Lapp S.A."/>
            <person name="Geraldo J.A."/>
            <person name="Chien J.-T."/>
            <person name="Ay F."/>
            <person name="Pakala S.B."/>
            <person name="Batugedara G."/>
            <person name="Humphrey J.C."/>
            <person name="Debarry J.D."/>
            <person name="Le Roch K.G."/>
            <person name="Galinski M.R."/>
            <person name="Kissinger J.C."/>
        </authorList>
    </citation>
    <scope>NUCLEOTIDE SEQUENCE [LARGE SCALE GENOMIC DNA]</scope>
    <source>
        <strain evidence="4">Malayan Strain Pk1 (A+)</strain>
    </source>
</reference>
<sequence length="683" mass="77182">MLLFTPPPMDQMKKNIFRVRCAARMYARARGGEANGRKADEGRKSMGGTAPVPGVAPPPSEGNSCSAPPTLGRGIIFPSMESAIKNSLWVPHMRKYRSVKIKRNEFPSLSGMNQRGKGVHKRRSMLYHSIGSDRSEMSQVLILLNKYQRDMSFIKLIFLANCVIMVSLILGSVHLFWGDSMNKYVLSKVEKLLTEVKNSSRTQTIIKGMVNDLLYSIVNDEKNKNITAKFVVDTLQSSKTEMGNVFTDVLQTEQVRNNLRNVFMDISNYLCNNDQVQTKVYHLLAEAIHLPIAIETSKKWLNDLFKSESVTSNVRKVIRDEIFNNEQVLNNSVLFVQNALFNAMQDKKTKEMSELFFSSLLSNPEFQQQISGSLWKIVKLALSPKWMTYEGDHLNFKVSSQIQNKRDEIHMQNPLLDGGNNHLGTISCDVLRDSDDVVEEASTKEDISNRGELLPLGRNMGSAHTGRAPLEKNPIGDVVPEAKEVMSEMRHVIDLFENTQIFDGHTDVTECEQTYVGQLMQTDIGRNLTSVDMEHLEDLRTFVFPPPTSENNFTTLSAIPVCKVRSLKEGGGHLTSLKKVNEFNGFYFDNRIDPSHVDGCGEIPSGKVLPCEVSLGKTSSNHDVTNYAPSSNHEVIPANGIAVRVKFFLLDAYRFYTQKYYFYYYYVERVKAVLQRALGVKFF</sequence>
<dbReference type="PANTHER" id="PTHR37935:SF1">
    <property type="entry name" value="CHROMOSOME UNDETERMINED SCAFFOLD_14, WHOLE GENOME SHOTGUN SEQUENCE"/>
    <property type="match status" value="1"/>
</dbReference>
<dbReference type="OrthoDB" id="382155at2759"/>
<comment type="caution">
    <text evidence="3">The sequence shown here is derived from an EMBL/GenBank/DDBJ whole genome shotgun (WGS) entry which is preliminary data.</text>
</comment>
<protein>
    <submittedName>
        <fullName evidence="3">Uncharacterized protein</fullName>
    </submittedName>
</protein>
<keyword evidence="2" id="KW-1133">Transmembrane helix</keyword>
<proteinExistence type="predicted"/>
<gene>
    <name evidence="3" type="ORF">PKNOH_S04355300</name>
</gene>
<dbReference type="Proteomes" id="UP000195012">
    <property type="component" value="Unassembled WGS sequence"/>
</dbReference>
<feature type="compositionally biased region" description="Basic and acidic residues" evidence="1">
    <location>
        <begin position="35"/>
        <end position="44"/>
    </location>
</feature>
<evidence type="ECO:0000256" key="2">
    <source>
        <dbReference type="SAM" id="Phobius"/>
    </source>
</evidence>
<name>A0A1Y3DXN1_PLAKN</name>
<accession>A0A1Y3DXN1</accession>
<evidence type="ECO:0000256" key="1">
    <source>
        <dbReference type="SAM" id="MobiDB-lite"/>
    </source>
</evidence>
<evidence type="ECO:0000313" key="3">
    <source>
        <dbReference type="EMBL" id="OTN68066.1"/>
    </source>
</evidence>
<organism evidence="3 4">
    <name type="scientific">Plasmodium knowlesi</name>
    <dbReference type="NCBI Taxonomy" id="5850"/>
    <lineage>
        <taxon>Eukaryota</taxon>
        <taxon>Sar</taxon>
        <taxon>Alveolata</taxon>
        <taxon>Apicomplexa</taxon>
        <taxon>Aconoidasida</taxon>
        <taxon>Haemosporida</taxon>
        <taxon>Plasmodiidae</taxon>
        <taxon>Plasmodium</taxon>
        <taxon>Plasmodium (Plasmodium)</taxon>
    </lineage>
</organism>
<dbReference type="EMBL" id="NETL01000018">
    <property type="protein sequence ID" value="OTN68066.1"/>
    <property type="molecule type" value="Genomic_DNA"/>
</dbReference>
<keyword evidence="2" id="KW-0472">Membrane</keyword>